<dbReference type="EMBL" id="CP001032">
    <property type="protein sequence ID" value="ACB75252.1"/>
    <property type="molecule type" value="Genomic_DNA"/>
</dbReference>
<dbReference type="Pfam" id="PF00550">
    <property type="entry name" value="PP-binding"/>
    <property type="match status" value="1"/>
</dbReference>
<dbReference type="SUPFAM" id="SSF50129">
    <property type="entry name" value="GroES-like"/>
    <property type="match status" value="1"/>
</dbReference>
<dbReference type="InterPro" id="IPR020806">
    <property type="entry name" value="PKS_PP-bd"/>
</dbReference>
<feature type="domain" description="Ketosynthase family 3 (KS3)" evidence="11">
    <location>
        <begin position="9"/>
        <end position="437"/>
    </location>
</feature>
<feature type="active site" description="Proton acceptor; for dehydratase activity" evidence="9">
    <location>
        <position position="1790"/>
    </location>
</feature>
<dbReference type="Pfam" id="PF08240">
    <property type="entry name" value="ADH_N"/>
    <property type="match status" value="1"/>
</dbReference>
<dbReference type="FunFam" id="3.40.47.10:FF:000042">
    <property type="entry name" value="Polyketide synthase Pks13"/>
    <property type="match status" value="1"/>
</dbReference>
<dbReference type="InterPro" id="IPR036736">
    <property type="entry name" value="ACP-like_sf"/>
</dbReference>
<evidence type="ECO:0000313" key="13">
    <source>
        <dbReference type="EMBL" id="ACB75252.1"/>
    </source>
</evidence>
<dbReference type="Gene3D" id="3.40.47.10">
    <property type="match status" value="1"/>
</dbReference>
<dbReference type="InterPro" id="IPR009081">
    <property type="entry name" value="PP-bd_ACP"/>
</dbReference>
<dbReference type="InterPro" id="IPR050091">
    <property type="entry name" value="PKS_NRPS_Biosynth_Enz"/>
</dbReference>
<dbReference type="InterPro" id="IPR042104">
    <property type="entry name" value="PKS_dehydratase_sf"/>
</dbReference>
<proteinExistence type="predicted"/>
<dbReference type="Gene3D" id="3.10.129.110">
    <property type="entry name" value="Polyketide synthase dehydratase"/>
    <property type="match status" value="1"/>
</dbReference>
<dbReference type="InterPro" id="IPR016039">
    <property type="entry name" value="Thiolase-like"/>
</dbReference>
<dbReference type="Gene3D" id="3.40.50.150">
    <property type="entry name" value="Vaccinia Virus protein VP39"/>
    <property type="match status" value="1"/>
</dbReference>
<feature type="region of interest" description="C-terminal hotdog fold" evidence="9">
    <location>
        <begin position="1893"/>
        <end position="2018"/>
    </location>
</feature>
<evidence type="ECO:0000256" key="9">
    <source>
        <dbReference type="PROSITE-ProRule" id="PRU01363"/>
    </source>
</evidence>
<dbReference type="eggNOG" id="COG3321">
    <property type="taxonomic scope" value="Bacteria"/>
</dbReference>
<dbReference type="SMART" id="SM00827">
    <property type="entry name" value="PKS_AT"/>
    <property type="match status" value="1"/>
</dbReference>
<evidence type="ECO:0000256" key="3">
    <source>
        <dbReference type="ARBA" id="ARBA00022679"/>
    </source>
</evidence>
<dbReference type="Pfam" id="PF21089">
    <property type="entry name" value="PKS_DH_N"/>
    <property type="match status" value="1"/>
</dbReference>
<dbReference type="SUPFAM" id="SSF53335">
    <property type="entry name" value="S-adenosyl-L-methionine-dependent methyltransferases"/>
    <property type="match status" value="1"/>
</dbReference>
<feature type="region of interest" description="N-terminal hotdog fold" evidence="9">
    <location>
        <begin position="1760"/>
        <end position="1876"/>
    </location>
</feature>
<dbReference type="eggNOG" id="COG2227">
    <property type="taxonomic scope" value="Bacteria"/>
</dbReference>
<dbReference type="eggNOG" id="COG1028">
    <property type="taxonomic scope" value="Bacteria"/>
</dbReference>
<dbReference type="SMART" id="SM00829">
    <property type="entry name" value="PKS_ER"/>
    <property type="match status" value="1"/>
</dbReference>
<dbReference type="GO" id="GO:0004312">
    <property type="term" value="F:fatty acid synthase activity"/>
    <property type="evidence" value="ECO:0007669"/>
    <property type="project" value="TreeGrafter"/>
</dbReference>
<dbReference type="KEGG" id="ote:Oter_1969"/>
<evidence type="ECO:0000256" key="6">
    <source>
        <dbReference type="ARBA" id="ARBA00023098"/>
    </source>
</evidence>
<dbReference type="Pfam" id="PF00698">
    <property type="entry name" value="Acyl_transf_1"/>
    <property type="match status" value="1"/>
</dbReference>
<organism evidence="13 14">
    <name type="scientific">Opitutus terrae (strain DSM 11246 / JCM 15787 / PB90-1)</name>
    <dbReference type="NCBI Taxonomy" id="452637"/>
    <lineage>
        <taxon>Bacteria</taxon>
        <taxon>Pseudomonadati</taxon>
        <taxon>Verrucomicrobiota</taxon>
        <taxon>Opitutia</taxon>
        <taxon>Opitutales</taxon>
        <taxon>Opitutaceae</taxon>
        <taxon>Opitutus</taxon>
    </lineage>
</organism>
<dbReference type="RefSeq" id="WP_012374789.1">
    <property type="nucleotide sequence ID" value="NC_010571.1"/>
</dbReference>
<dbReference type="Pfam" id="PF00107">
    <property type="entry name" value="ADH_zinc_N"/>
    <property type="match status" value="1"/>
</dbReference>
<dbReference type="InterPro" id="IPR016035">
    <property type="entry name" value="Acyl_Trfase/lysoPLipase"/>
</dbReference>
<evidence type="ECO:0000256" key="1">
    <source>
        <dbReference type="ARBA" id="ARBA00022450"/>
    </source>
</evidence>
<dbReference type="CDD" id="cd02440">
    <property type="entry name" value="AdoMet_MTases"/>
    <property type="match status" value="1"/>
</dbReference>
<feature type="active site" description="Proton donor; for dehydratase activity" evidence="9">
    <location>
        <position position="1940"/>
    </location>
</feature>
<dbReference type="InterPro" id="IPR049551">
    <property type="entry name" value="PKS_DH_C"/>
</dbReference>
<dbReference type="Pfam" id="PF14765">
    <property type="entry name" value="PS-DH"/>
    <property type="match status" value="1"/>
</dbReference>
<keyword evidence="3" id="KW-0808">Transferase</keyword>
<keyword evidence="4" id="KW-0276">Fatty acid metabolism</keyword>
<dbReference type="InterPro" id="IPR049552">
    <property type="entry name" value="PKS_DH_N"/>
</dbReference>
<dbReference type="Gene3D" id="3.30.70.3290">
    <property type="match status" value="1"/>
</dbReference>
<dbReference type="SMART" id="SM00825">
    <property type="entry name" value="PKS_KS"/>
    <property type="match status" value="1"/>
</dbReference>
<dbReference type="STRING" id="452637.Oter_1969"/>
<dbReference type="HOGENOM" id="CLU_000022_31_5_0"/>
<dbReference type="InterPro" id="IPR001227">
    <property type="entry name" value="Ac_transferase_dom_sf"/>
</dbReference>
<reference evidence="13 14" key="1">
    <citation type="journal article" date="2011" name="J. Bacteriol.">
        <title>Genome sequence of the verrucomicrobium Opitutus terrae PB90-1, an abundant inhabitant of rice paddy soil ecosystems.</title>
        <authorList>
            <person name="van Passel M.W."/>
            <person name="Kant R."/>
            <person name="Palva A."/>
            <person name="Copeland A."/>
            <person name="Lucas S."/>
            <person name="Lapidus A."/>
            <person name="Glavina del Rio T."/>
            <person name="Pitluck S."/>
            <person name="Goltsman E."/>
            <person name="Clum A."/>
            <person name="Sun H."/>
            <person name="Schmutz J."/>
            <person name="Larimer F.W."/>
            <person name="Land M.L."/>
            <person name="Hauser L."/>
            <person name="Kyrpides N."/>
            <person name="Mikhailova N."/>
            <person name="Richardson P.P."/>
            <person name="Janssen P.H."/>
            <person name="de Vos W.M."/>
            <person name="Smidt H."/>
        </authorList>
    </citation>
    <scope>NUCLEOTIDE SEQUENCE [LARGE SCALE GENOMIC DNA]</scope>
    <source>
        <strain evidence="14">DSM 11246 / JCM 15787 / PB90-1</strain>
    </source>
</reference>
<keyword evidence="6" id="KW-0443">Lipid metabolism</keyword>
<dbReference type="Gene3D" id="1.10.1200.10">
    <property type="entry name" value="ACP-like"/>
    <property type="match status" value="1"/>
</dbReference>
<dbReference type="OrthoDB" id="1983847at2"/>
<dbReference type="CDD" id="cd00833">
    <property type="entry name" value="PKS"/>
    <property type="match status" value="1"/>
</dbReference>
<dbReference type="InterPro" id="IPR020843">
    <property type="entry name" value="ER"/>
</dbReference>
<keyword evidence="14" id="KW-1185">Reference proteome</keyword>
<dbReference type="FunFam" id="3.40.50.720:FF:000209">
    <property type="entry name" value="Polyketide synthase Pks12"/>
    <property type="match status" value="1"/>
</dbReference>
<dbReference type="GO" id="GO:0044550">
    <property type="term" value="P:secondary metabolite biosynthetic process"/>
    <property type="evidence" value="ECO:0007669"/>
    <property type="project" value="UniProtKB-ARBA"/>
</dbReference>
<evidence type="ECO:0000313" key="14">
    <source>
        <dbReference type="Proteomes" id="UP000007013"/>
    </source>
</evidence>
<accession>B1ZYL6</accession>
<dbReference type="Pfam" id="PF22621">
    <property type="entry name" value="CurL-like_PKS_C"/>
    <property type="match status" value="1"/>
</dbReference>
<evidence type="ECO:0000259" key="12">
    <source>
        <dbReference type="PROSITE" id="PS52019"/>
    </source>
</evidence>
<keyword evidence="7" id="KW-0511">Multifunctional enzyme</keyword>
<dbReference type="InterPro" id="IPR014030">
    <property type="entry name" value="Ketoacyl_synth_N"/>
</dbReference>
<dbReference type="InterPro" id="IPR016036">
    <property type="entry name" value="Malonyl_transacylase_ACP-bd"/>
</dbReference>
<dbReference type="GO" id="GO:0006633">
    <property type="term" value="P:fatty acid biosynthetic process"/>
    <property type="evidence" value="ECO:0007669"/>
    <property type="project" value="TreeGrafter"/>
</dbReference>
<dbReference type="Pfam" id="PF08242">
    <property type="entry name" value="Methyltransf_12"/>
    <property type="match status" value="1"/>
</dbReference>
<evidence type="ECO:0000259" key="10">
    <source>
        <dbReference type="PROSITE" id="PS50075"/>
    </source>
</evidence>
<evidence type="ECO:0000256" key="8">
    <source>
        <dbReference type="ARBA" id="ARBA00023315"/>
    </source>
</evidence>
<dbReference type="Proteomes" id="UP000007013">
    <property type="component" value="Chromosome"/>
</dbReference>
<dbReference type="Pfam" id="PF02801">
    <property type="entry name" value="Ketoacyl-synt_C"/>
    <property type="match status" value="1"/>
</dbReference>
<keyword evidence="2" id="KW-0597">Phosphoprotein</keyword>
<dbReference type="SUPFAM" id="SSF52151">
    <property type="entry name" value="FabD/lysophospholipase-like"/>
    <property type="match status" value="1"/>
</dbReference>
<name>B1ZYL6_OPITP</name>
<dbReference type="InterPro" id="IPR057326">
    <property type="entry name" value="KR_dom"/>
</dbReference>
<dbReference type="InterPro" id="IPR036291">
    <property type="entry name" value="NAD(P)-bd_dom_sf"/>
</dbReference>
<dbReference type="InterPro" id="IPR014031">
    <property type="entry name" value="Ketoacyl_synth_C"/>
</dbReference>
<dbReference type="Gene3D" id="3.40.366.10">
    <property type="entry name" value="Malonyl-Coenzyme A Acyl Carrier Protein, domain 2"/>
    <property type="match status" value="1"/>
</dbReference>
<evidence type="ECO:0000256" key="7">
    <source>
        <dbReference type="ARBA" id="ARBA00023268"/>
    </source>
</evidence>
<evidence type="ECO:0000256" key="4">
    <source>
        <dbReference type="ARBA" id="ARBA00022832"/>
    </source>
</evidence>
<dbReference type="SUPFAM" id="SSF53901">
    <property type="entry name" value="Thiolase-like"/>
    <property type="match status" value="1"/>
</dbReference>
<dbReference type="PROSITE" id="PS50075">
    <property type="entry name" value="CARRIER"/>
    <property type="match status" value="1"/>
</dbReference>
<dbReference type="InterPro" id="IPR013968">
    <property type="entry name" value="PKS_KR"/>
</dbReference>
<dbReference type="eggNOG" id="COG0604">
    <property type="taxonomic scope" value="Bacteria"/>
</dbReference>
<dbReference type="GO" id="GO:0016491">
    <property type="term" value="F:oxidoreductase activity"/>
    <property type="evidence" value="ECO:0007669"/>
    <property type="project" value="InterPro"/>
</dbReference>
<feature type="domain" description="PKS/mFAS DH" evidence="12">
    <location>
        <begin position="1760"/>
        <end position="2018"/>
    </location>
</feature>
<dbReference type="Pfam" id="PF08659">
    <property type="entry name" value="KR"/>
    <property type="match status" value="1"/>
</dbReference>
<dbReference type="InterPro" id="IPR020841">
    <property type="entry name" value="PKS_Beta-ketoAc_synthase_dom"/>
</dbReference>
<evidence type="ECO:0000259" key="11">
    <source>
        <dbReference type="PROSITE" id="PS52004"/>
    </source>
</evidence>
<dbReference type="GO" id="GO:0008270">
    <property type="term" value="F:zinc ion binding"/>
    <property type="evidence" value="ECO:0007669"/>
    <property type="project" value="InterPro"/>
</dbReference>
<dbReference type="GO" id="GO:0031177">
    <property type="term" value="F:phosphopantetheine binding"/>
    <property type="evidence" value="ECO:0007669"/>
    <property type="project" value="InterPro"/>
</dbReference>
<dbReference type="Gene3D" id="3.40.50.720">
    <property type="entry name" value="NAD(P)-binding Rossmann-like Domain"/>
    <property type="match status" value="2"/>
</dbReference>
<dbReference type="InterPro" id="IPR013154">
    <property type="entry name" value="ADH-like_N"/>
</dbReference>
<dbReference type="InterPro" id="IPR011032">
    <property type="entry name" value="GroES-like_sf"/>
</dbReference>
<sequence>MKHDETVELDGIAIIGLAVRFPGADSVEQFWANLRAGKESVSFFSDDELRAAGVDPATLAQPGYVKANGVLRDADKFDASFFGISPREAEAMDPQHRVFLELAWEALERAGYDPARTPGRVGVFAGAGLSTYLLKNLAPNRALVDSAGELPLLLGNNKDFVPTRVSYKLDLRGPSVNVNSACSTSLVATHLAGQSLLDYHCDLALAGGVSIQVPQVQGYRHTEGAIGSPDGHCRAFDAQARGTVSGNGAGIVVLKRLAEALADGDTIHAVIRGSAVNNDGADKVGFTAPSISGQSQVIAEALEVAGVSPAEISYVEAHGTGTELGDPIEMAALTQVFGTGHDRAAKCALGSVKTNLGHLDEAAGAAGLAKTVLALAHRELPPSLHFSTPNPKIDFAASAFAVNAQLTPWRTAPGVPRRAGVSSFGLGGTNAHVVLEEAPALRPTTPGRSQQLLVLSAKTERARNDAAQNLARHLELNPDADLADVSFTLAQGRQPFAHRRTIVARDAAEAVRALRAEPSARTSPASDVAPEVVFLFSGQGSQYPRMLAGLYATEPVIRREIDRGAEWLRPHLGFNLRELLASSDAAAAARLRQTAVAQPVLFLADYALAQLWRSWGIEPAALVGHSLGEYVAACVAGVFSFEDALGLVAARGALMQAQPPGGMLAVGLGEEPAAAVAAAHGLVIAAVNAGNACVLSGPLAAIEETARELAARDIAATRLETSHAFHSPMMEPVLAPLAAKVRAVERHAPRIPVASNVTGRWLTAEEARDPEYWARQVRAPVRFADNVTLVRERPGRILLEVGPGRALASMAQRVAKDTRVLTSLRTAAQSVDDLAHLLTTAGRLWEAGVEMDWTKFFAGQVRRRVVLPTYPFQRQRYWIEPPKPATSTPRDTVVTAEAAPASEPTHAMLASGLSELLAAETRAASRADCVEAPTYASFARALETWCGEVLYHYVTAGRTIAAGERESAAALRQRHRVLPAFTKAFDSFLHALAADGYLRHEGDDVVWLRASATVPSVARGREALLARFAEFRGIVRLVDHCTAHYAAALSGEIQAITVLYPDGSSELLESTARDAVRHTNKDVYIETLKAAIDQRLAAAGGRRVRILEVGVGDGLLAGRIAPGLQGRNVEYVATDLSRAFVAKAERAAVAAGLDFVRFGVLDISCDPVAQGFAAGAFDLVICLDVVHATPRLAETLGHLRTLLAPGGWLGVIEKVRAERWVDLVWGLAEGWWYFADADLRQHGPLLPAERWEALLRRGGFADVAVLPQTAQARATSDYALLLAEAPRAPRAAGADPAGQTRAAELSKWFYAPGWKPVPAPAPEEAHRGARVLVLLDDGGLGQALAEWLQRNGAVVTTAPAAAVRTIENWRVLLAGLGGAPTRIVHLGAATRDERTVRAKQFVHDLAQLAGALVGGTDPCTLTLVTRRGCAVQADEAVHPTKALLVGPLRVIPLECPHVAVRLVDVDTGDAPALDALTSEVESEPRAALVAWRNGQRWIETLERRPLAEAVGANQGLRERGVYLITGGFGSMGRAFARELAQSVRARLVLVGRHVDGEQQRRVLAEIVAAGGEAIAVQADVSNAVQVAHAVKTAREHFGAVHGVFHTAGVYDQGVMWERSPSAIDATLAPKVDGTLALSEALAGERLDLFVVCSSLASLRPVAGQVDYAAANAFLDAWAGEHARRTRTRTISIAWGMWQELGMMEHASIAPAQQQAVRDEIAREGWAQAGIAAWRRVLAHAPSGVVIVSPQPLRAPGWLGHPLLRERCDEQGRTDYVAHLDPRRHWVADEHRLDGRAVLPGTAYLELAHAAFVEHTGATAVELSEVYFLSPLVLERDEPREVRVVLHGDTFVVISRIGPDEWIEHARGEVRIATGAAAEAVARAEPLTACPVPDDAVRFGPRWRNLQELAFGERSGTATLALASEFANDVGGYRLHPALLDMATGFITLRHPLPDSLPFGYRRVIVRGPLPARLRSHVRVVDRGETTLELAATLTDEAGQTRVEIEGYQLRRTAVARAEPAADNVRLAIGGGQGLAESLQLVRAARRAPAAEEIEIQVEAAGLNFIEVLYALGLLPVAPELEEAFGLECAGRIVRVGSGVSGWAPGDEVIGYANGCFAQYVAAPVRAIARRPAGVSAVEAATLPAAFATAHHALVTQGRLARGERVLIHAAAGGVGQAAVQIARHVGAEIFATAGSPAKRAALRAMGVEHVMDSRTLAFADDVRAATGGRGVDVVLNSLGGEFLRASLELVAPHGRFLELGKRDLLRGGALELKPFARIISFIVIDVGPDLPGFPALWREVAEHFERGIYRPLPVTAFRLSEPQHAFEFMAAAKHIGKIVLTVDAPEMRARAMSQRRPSRGRSLAAILGVSESAAEMPPPTAVVVEPSRGHERPELATAYVEPADETERKIAAVWSELLGVARVGTQDNFFELHGDSLLAAQVVARLHVAVGVKLPLSALFDAPTVAGLATRVRGSAAAPQVTRTAGKPLVGAQEEGEI</sequence>
<dbReference type="SUPFAM" id="SSF51735">
    <property type="entry name" value="NAD(P)-binding Rossmann-fold domains"/>
    <property type="match status" value="3"/>
</dbReference>
<dbReference type="Pfam" id="PF00109">
    <property type="entry name" value="ketoacyl-synt"/>
    <property type="match status" value="1"/>
</dbReference>
<dbReference type="SMART" id="SM00826">
    <property type="entry name" value="PKS_DH"/>
    <property type="match status" value="1"/>
</dbReference>
<evidence type="ECO:0000256" key="2">
    <source>
        <dbReference type="ARBA" id="ARBA00022553"/>
    </source>
</evidence>
<dbReference type="Gene3D" id="3.90.180.10">
    <property type="entry name" value="Medium-chain alcohol dehydrogenases, catalytic domain"/>
    <property type="match status" value="1"/>
</dbReference>
<dbReference type="InterPro" id="IPR020807">
    <property type="entry name" value="PKS_DH"/>
</dbReference>
<dbReference type="InterPro" id="IPR002364">
    <property type="entry name" value="Quin_OxRdtase/zeta-crystal_CS"/>
</dbReference>
<dbReference type="InterPro" id="IPR013149">
    <property type="entry name" value="ADH-like_C"/>
</dbReference>
<dbReference type="CDD" id="cd05195">
    <property type="entry name" value="enoyl_red"/>
    <property type="match status" value="1"/>
</dbReference>
<keyword evidence="5" id="KW-0521">NADP</keyword>
<dbReference type="PANTHER" id="PTHR43775">
    <property type="entry name" value="FATTY ACID SYNTHASE"/>
    <property type="match status" value="1"/>
</dbReference>
<dbReference type="SMART" id="SM00822">
    <property type="entry name" value="PKS_KR"/>
    <property type="match status" value="1"/>
</dbReference>
<dbReference type="PROSITE" id="PS52019">
    <property type="entry name" value="PKS_MFAS_DH"/>
    <property type="match status" value="1"/>
</dbReference>
<dbReference type="InterPro" id="IPR049900">
    <property type="entry name" value="PKS_mFAS_DH"/>
</dbReference>
<keyword evidence="1" id="KW-0596">Phosphopantetheine</keyword>
<dbReference type="InterPro" id="IPR014043">
    <property type="entry name" value="Acyl_transferase_dom"/>
</dbReference>
<dbReference type="CDD" id="cd08953">
    <property type="entry name" value="KR_2_SDR_x"/>
    <property type="match status" value="1"/>
</dbReference>
<dbReference type="InterPro" id="IPR029063">
    <property type="entry name" value="SAM-dependent_MTases_sf"/>
</dbReference>
<dbReference type="PROSITE" id="PS01162">
    <property type="entry name" value="QOR_ZETA_CRYSTAL"/>
    <property type="match status" value="1"/>
</dbReference>
<dbReference type="InterPro" id="IPR013217">
    <property type="entry name" value="Methyltransf_12"/>
</dbReference>
<feature type="domain" description="Carrier" evidence="10">
    <location>
        <begin position="2401"/>
        <end position="2476"/>
    </location>
</feature>
<keyword evidence="8" id="KW-0012">Acyltransferase</keyword>
<dbReference type="PANTHER" id="PTHR43775:SF51">
    <property type="entry name" value="INACTIVE PHENOLPHTHIOCEROL SYNTHESIS POLYKETIDE SYNTHASE TYPE I PKS1-RELATED"/>
    <property type="match status" value="1"/>
</dbReference>
<dbReference type="SMART" id="SM00823">
    <property type="entry name" value="PKS_PP"/>
    <property type="match status" value="1"/>
</dbReference>
<protein>
    <submittedName>
        <fullName evidence="13">Beta-ketoacyl synthase</fullName>
    </submittedName>
</protein>
<evidence type="ECO:0000256" key="5">
    <source>
        <dbReference type="ARBA" id="ARBA00022857"/>
    </source>
</evidence>
<dbReference type="PROSITE" id="PS52004">
    <property type="entry name" value="KS3_2"/>
    <property type="match status" value="1"/>
</dbReference>
<dbReference type="SUPFAM" id="SSF47336">
    <property type="entry name" value="ACP-like"/>
    <property type="match status" value="1"/>
</dbReference>
<gene>
    <name evidence="13" type="ordered locus">Oter_1969</name>
</gene>
<dbReference type="FunFam" id="1.10.1200.10:FF:000016">
    <property type="entry name" value="Non-ribosomal peptide synthase"/>
    <property type="match status" value="1"/>
</dbReference>
<dbReference type="SUPFAM" id="SSF55048">
    <property type="entry name" value="Probable ACP-binding domain of malonyl-CoA ACP transacylase"/>
    <property type="match status" value="1"/>
</dbReference>